<evidence type="ECO:0000313" key="3">
    <source>
        <dbReference type="EMBL" id="CEM36944.1"/>
    </source>
</evidence>
<evidence type="ECO:0000313" key="4">
    <source>
        <dbReference type="Proteomes" id="UP000041254"/>
    </source>
</evidence>
<reference evidence="3 4" key="1">
    <citation type="submission" date="2014-11" db="EMBL/GenBank/DDBJ databases">
        <authorList>
            <person name="Zhu J."/>
            <person name="Qi W."/>
            <person name="Song R."/>
        </authorList>
    </citation>
    <scope>NUCLEOTIDE SEQUENCE [LARGE SCALE GENOMIC DNA]</scope>
</reference>
<proteinExistence type="predicted"/>
<dbReference type="EMBL" id="CDMY01000911">
    <property type="protein sequence ID" value="CEM36944.1"/>
    <property type="molecule type" value="Genomic_DNA"/>
</dbReference>
<gene>
    <name evidence="3" type="ORF">Vbra_1829</name>
</gene>
<dbReference type="Proteomes" id="UP000041254">
    <property type="component" value="Unassembled WGS sequence"/>
</dbReference>
<feature type="region of interest" description="Disordered" evidence="2">
    <location>
        <begin position="332"/>
        <end position="391"/>
    </location>
</feature>
<dbReference type="PhylomeDB" id="A0A0G4H0K4"/>
<dbReference type="VEuPathDB" id="CryptoDB:Vbra_1829"/>
<sequence length="391" mass="44724">MSDYIKLSFSDVPTFSGDEKDYPDWVRYFRTMLGFEESALLRDTALDEHVPISVHQTKLEELLTREQEIEDKVITAEYTKEAKKGELKQMHKQQEKLRASIQAAKRLHTLLAFACKNSSAKYILEQYEEGVKDIYDEFDGVLAFKRLKAKMESNPAFAEFSAQREFDAFIWDLKKSALDNNAEFKRLAGKVNAQKEVLTATALKHAYIKVVPTAYKLPISEKIIKSNVTLDNAMERVRKLETAAAMIGASHEQDASMGVGAATTPMDVDEGARAAGDGESIYCKYCLNDGHHHSDCKRLTHDKKMYGITLFPSSHRMKRAAELLNSHLEEVERKEKERVIKDNNKGKNNKYNKGHDGGVRRDRHRRRETPRDDQRNADRHRRNRSLTPSTG</sequence>
<accession>A0A0G4H0K4</accession>
<keyword evidence="1" id="KW-0175">Coiled coil</keyword>
<dbReference type="InParanoid" id="A0A0G4H0K4"/>
<dbReference type="AlphaFoldDB" id="A0A0G4H0K4"/>
<organism evidence="3 4">
    <name type="scientific">Vitrella brassicaformis (strain CCMP3155)</name>
    <dbReference type="NCBI Taxonomy" id="1169540"/>
    <lineage>
        <taxon>Eukaryota</taxon>
        <taxon>Sar</taxon>
        <taxon>Alveolata</taxon>
        <taxon>Colpodellida</taxon>
        <taxon>Vitrellaceae</taxon>
        <taxon>Vitrella</taxon>
    </lineage>
</organism>
<feature type="compositionally biased region" description="Basic and acidic residues" evidence="2">
    <location>
        <begin position="332"/>
        <end position="345"/>
    </location>
</feature>
<evidence type="ECO:0000256" key="2">
    <source>
        <dbReference type="SAM" id="MobiDB-lite"/>
    </source>
</evidence>
<protein>
    <submittedName>
        <fullName evidence="3">Uncharacterized protein</fullName>
    </submittedName>
</protein>
<keyword evidence="4" id="KW-1185">Reference proteome</keyword>
<name>A0A0G4H0K4_VITBC</name>
<feature type="coiled-coil region" evidence="1">
    <location>
        <begin position="52"/>
        <end position="107"/>
    </location>
</feature>
<evidence type="ECO:0000256" key="1">
    <source>
        <dbReference type="SAM" id="Coils"/>
    </source>
</evidence>